<sequence>MSLLRRVSLSHFSFFAQPKRGASLAVLRVGLLFLAVSGTLCLATGCGESRDGVVKESDEYSYDEIMAQAAEEELASEAEREP</sequence>
<proteinExistence type="predicted"/>
<reference evidence="1 2" key="1">
    <citation type="submission" date="2024-02" db="EMBL/GenBank/DDBJ databases">
        <title>Rhodopirellula caenicola NBRC 110016.</title>
        <authorList>
            <person name="Ichikawa N."/>
            <person name="Katano-Makiyama Y."/>
            <person name="Hidaka K."/>
        </authorList>
    </citation>
    <scope>NUCLEOTIDE SEQUENCE [LARGE SCALE GENOMIC DNA]</scope>
    <source>
        <strain evidence="1 2">NBRC 110016</strain>
    </source>
</reference>
<dbReference type="RefSeq" id="WP_345685028.1">
    <property type="nucleotide sequence ID" value="NZ_BAABRO010000008.1"/>
</dbReference>
<dbReference type="Proteomes" id="UP001416858">
    <property type="component" value="Unassembled WGS sequence"/>
</dbReference>
<evidence type="ECO:0008006" key="3">
    <source>
        <dbReference type="Google" id="ProtNLM"/>
    </source>
</evidence>
<protein>
    <recommendedName>
        <fullName evidence="3">Secreted protein</fullName>
    </recommendedName>
</protein>
<accession>A0ABP9VSU6</accession>
<gene>
    <name evidence="1" type="ORF">Rcae01_03698</name>
</gene>
<evidence type="ECO:0000313" key="2">
    <source>
        <dbReference type="Proteomes" id="UP001416858"/>
    </source>
</evidence>
<comment type="caution">
    <text evidence="1">The sequence shown here is derived from an EMBL/GenBank/DDBJ whole genome shotgun (WGS) entry which is preliminary data.</text>
</comment>
<evidence type="ECO:0000313" key="1">
    <source>
        <dbReference type="EMBL" id="GAA5508232.1"/>
    </source>
</evidence>
<dbReference type="EMBL" id="BAABRO010000008">
    <property type="protein sequence ID" value="GAA5508232.1"/>
    <property type="molecule type" value="Genomic_DNA"/>
</dbReference>
<keyword evidence="2" id="KW-1185">Reference proteome</keyword>
<name>A0ABP9VSU6_9BACT</name>
<organism evidence="1 2">
    <name type="scientific">Novipirellula caenicola</name>
    <dbReference type="NCBI Taxonomy" id="1536901"/>
    <lineage>
        <taxon>Bacteria</taxon>
        <taxon>Pseudomonadati</taxon>
        <taxon>Planctomycetota</taxon>
        <taxon>Planctomycetia</taxon>
        <taxon>Pirellulales</taxon>
        <taxon>Pirellulaceae</taxon>
        <taxon>Novipirellula</taxon>
    </lineage>
</organism>